<keyword evidence="5" id="KW-0804">Transcription</keyword>
<evidence type="ECO:0000256" key="1">
    <source>
        <dbReference type="ARBA" id="ARBA00022723"/>
    </source>
</evidence>
<feature type="compositionally biased region" description="Low complexity" evidence="7">
    <location>
        <begin position="231"/>
        <end position="240"/>
    </location>
</feature>
<evidence type="ECO:0000313" key="9">
    <source>
        <dbReference type="EMBL" id="GMM44471.1"/>
    </source>
</evidence>
<dbReference type="SMART" id="SM00066">
    <property type="entry name" value="GAL4"/>
    <property type="match status" value="1"/>
</dbReference>
<feature type="region of interest" description="Disordered" evidence="7">
    <location>
        <begin position="180"/>
        <end position="240"/>
    </location>
</feature>
<evidence type="ECO:0000256" key="2">
    <source>
        <dbReference type="ARBA" id="ARBA00022833"/>
    </source>
</evidence>
<accession>A0AAV5R1H4</accession>
<feature type="compositionally biased region" description="Polar residues" evidence="7">
    <location>
        <begin position="339"/>
        <end position="367"/>
    </location>
</feature>
<dbReference type="InterPro" id="IPR001138">
    <property type="entry name" value="Zn2Cys6_DnaBD"/>
</dbReference>
<dbReference type="Proteomes" id="UP001378960">
    <property type="component" value="Unassembled WGS sequence"/>
</dbReference>
<dbReference type="GO" id="GO:0003677">
    <property type="term" value="F:DNA binding"/>
    <property type="evidence" value="ECO:0007669"/>
    <property type="project" value="UniProtKB-KW"/>
</dbReference>
<dbReference type="Gene3D" id="4.10.240.10">
    <property type="entry name" value="Zn(2)-C6 fungal-type DNA-binding domain"/>
    <property type="match status" value="1"/>
</dbReference>
<dbReference type="PANTHER" id="PTHR36206:SF12">
    <property type="entry name" value="ASPERCRYPTIN BIOSYNTHESIS CLUSTER-SPECIFIC TRANSCRIPTION REGULATOR ATNN-RELATED"/>
    <property type="match status" value="1"/>
</dbReference>
<evidence type="ECO:0000256" key="3">
    <source>
        <dbReference type="ARBA" id="ARBA00023015"/>
    </source>
</evidence>
<dbReference type="CDD" id="cd00067">
    <property type="entry name" value="GAL4"/>
    <property type="match status" value="1"/>
</dbReference>
<dbReference type="GO" id="GO:0000981">
    <property type="term" value="F:DNA-binding transcription factor activity, RNA polymerase II-specific"/>
    <property type="evidence" value="ECO:0007669"/>
    <property type="project" value="InterPro"/>
</dbReference>
<evidence type="ECO:0000256" key="6">
    <source>
        <dbReference type="ARBA" id="ARBA00023242"/>
    </source>
</evidence>
<evidence type="ECO:0000256" key="5">
    <source>
        <dbReference type="ARBA" id="ARBA00023163"/>
    </source>
</evidence>
<dbReference type="PANTHER" id="PTHR36206">
    <property type="entry name" value="ASPERCRYPTIN BIOSYNTHESIS CLUSTER-SPECIFIC TRANSCRIPTION REGULATOR ATNN-RELATED"/>
    <property type="match status" value="1"/>
</dbReference>
<proteinExistence type="predicted"/>
<reference evidence="9 10" key="1">
    <citation type="journal article" date="2023" name="Elife">
        <title>Identification of key yeast species and microbe-microbe interactions impacting larval growth of Drosophila in the wild.</title>
        <authorList>
            <person name="Mure A."/>
            <person name="Sugiura Y."/>
            <person name="Maeda R."/>
            <person name="Honda K."/>
            <person name="Sakurai N."/>
            <person name="Takahashi Y."/>
            <person name="Watada M."/>
            <person name="Katoh T."/>
            <person name="Gotoh A."/>
            <person name="Gotoh Y."/>
            <person name="Taniguchi I."/>
            <person name="Nakamura K."/>
            <person name="Hayashi T."/>
            <person name="Katayama T."/>
            <person name="Uemura T."/>
            <person name="Hattori Y."/>
        </authorList>
    </citation>
    <scope>NUCLEOTIDE SEQUENCE [LARGE SCALE GENOMIC DNA]</scope>
    <source>
        <strain evidence="9 10">PK-24</strain>
    </source>
</reference>
<feature type="compositionally biased region" description="Low complexity" evidence="7">
    <location>
        <begin position="25"/>
        <end position="36"/>
    </location>
</feature>
<keyword evidence="10" id="KW-1185">Reference proteome</keyword>
<dbReference type="PROSITE" id="PS50048">
    <property type="entry name" value="ZN2_CY6_FUNGAL_2"/>
    <property type="match status" value="1"/>
</dbReference>
<dbReference type="GO" id="GO:0008270">
    <property type="term" value="F:zinc ion binding"/>
    <property type="evidence" value="ECO:0007669"/>
    <property type="project" value="InterPro"/>
</dbReference>
<feature type="compositionally biased region" description="Low complexity" evidence="7">
    <location>
        <begin position="187"/>
        <end position="212"/>
    </location>
</feature>
<dbReference type="PROSITE" id="PS00463">
    <property type="entry name" value="ZN2_CY6_FUNGAL_1"/>
    <property type="match status" value="1"/>
</dbReference>
<protein>
    <recommendedName>
        <fullName evidence="8">Zn(2)-C6 fungal-type domain-containing protein</fullName>
    </recommendedName>
</protein>
<evidence type="ECO:0000256" key="7">
    <source>
        <dbReference type="SAM" id="MobiDB-lite"/>
    </source>
</evidence>
<dbReference type="AlphaFoldDB" id="A0AAV5R1H4"/>
<organism evidence="9 10">
    <name type="scientific">Pichia kluyveri</name>
    <name type="common">Yeast</name>
    <dbReference type="NCBI Taxonomy" id="36015"/>
    <lineage>
        <taxon>Eukaryota</taxon>
        <taxon>Fungi</taxon>
        <taxon>Dikarya</taxon>
        <taxon>Ascomycota</taxon>
        <taxon>Saccharomycotina</taxon>
        <taxon>Pichiomycetes</taxon>
        <taxon>Pichiales</taxon>
        <taxon>Pichiaceae</taxon>
        <taxon>Pichia</taxon>
    </lineage>
</organism>
<feature type="region of interest" description="Disordered" evidence="7">
    <location>
        <begin position="1"/>
        <end position="48"/>
    </location>
</feature>
<name>A0AAV5R1H4_PICKL</name>
<comment type="caution">
    <text evidence="9">The sequence shown here is derived from an EMBL/GenBank/DDBJ whole genome shotgun (WGS) entry which is preliminary data.</text>
</comment>
<keyword evidence="3" id="KW-0805">Transcription regulation</keyword>
<keyword evidence="6" id="KW-0539">Nucleus</keyword>
<dbReference type="InterPro" id="IPR052360">
    <property type="entry name" value="Transcr_Regulatory_Proteins"/>
</dbReference>
<sequence length="391" mass="44445">MSKRKETSDSEDTEDTKDTDKYAEKSTSYTKIKSSIGNTDKKPYQRKRAFSKRSKSGCLTCRERRIKCDEYKPVCKNCVKSRRACAYPNPDIKKQQKFNRNYYNTNDNYNNYNGYPKNSPISSNDLNSKSSISHSHQYYFENVNNNNNNNQTYQYGPSNNLLSYQQYSMTPIYPNQQPVLQHPFIDSNTNFKNNTNPNLSPNLSPNLNINTNASTNSNGQAPVPISRHSHSNSNSSININTNPTLSYIDSNAQQYYQTDPSLTYPTNPPINDSSIPQQQQYYSQYSDFSYGGYSLSIPPPTSSSVSSYQSYTPMYNPPKQFPYNSPIISNNNNLPVYHQQINKSPNQTPTQTPNHSPNHSPIYSPVKSSNGFPIQIVGTKLFPNIETKPNS</sequence>
<dbReference type="Pfam" id="PF00172">
    <property type="entry name" value="Zn_clus"/>
    <property type="match status" value="1"/>
</dbReference>
<feature type="region of interest" description="Disordered" evidence="7">
    <location>
        <begin position="338"/>
        <end position="367"/>
    </location>
</feature>
<evidence type="ECO:0000313" key="10">
    <source>
        <dbReference type="Proteomes" id="UP001378960"/>
    </source>
</evidence>
<feature type="domain" description="Zn(2)-C6 fungal-type" evidence="8">
    <location>
        <begin position="57"/>
        <end position="87"/>
    </location>
</feature>
<keyword evidence="4" id="KW-0238">DNA-binding</keyword>
<keyword evidence="2" id="KW-0862">Zinc</keyword>
<dbReference type="EMBL" id="BTGB01000001">
    <property type="protein sequence ID" value="GMM44471.1"/>
    <property type="molecule type" value="Genomic_DNA"/>
</dbReference>
<keyword evidence="1" id="KW-0479">Metal-binding</keyword>
<evidence type="ECO:0000256" key="4">
    <source>
        <dbReference type="ARBA" id="ARBA00023125"/>
    </source>
</evidence>
<gene>
    <name evidence="9" type="ORF">DAPK24_010460</name>
</gene>
<evidence type="ECO:0000259" key="8">
    <source>
        <dbReference type="PROSITE" id="PS50048"/>
    </source>
</evidence>
<dbReference type="InterPro" id="IPR036864">
    <property type="entry name" value="Zn2-C6_fun-type_DNA-bd_sf"/>
</dbReference>
<dbReference type="SUPFAM" id="SSF57701">
    <property type="entry name" value="Zn2/Cys6 DNA-binding domain"/>
    <property type="match status" value="1"/>
</dbReference>